<dbReference type="Proteomes" id="UP001156102">
    <property type="component" value="Unassembled WGS sequence"/>
</dbReference>
<name>A0AA42BQI6_9BACI</name>
<comment type="caution">
    <text evidence="1">The sequence shown here is derived from an EMBL/GenBank/DDBJ whole genome shotgun (WGS) entry which is preliminary data.</text>
</comment>
<proteinExistence type="predicted"/>
<evidence type="ECO:0000313" key="1">
    <source>
        <dbReference type="EMBL" id="MCP8969927.1"/>
    </source>
</evidence>
<gene>
    <name evidence="1" type="ORF">NK662_15475</name>
</gene>
<evidence type="ECO:0000313" key="2">
    <source>
        <dbReference type="Proteomes" id="UP001156102"/>
    </source>
</evidence>
<reference evidence="1" key="1">
    <citation type="submission" date="2022-07" db="EMBL/GenBank/DDBJ databases">
        <authorList>
            <person name="Li W.-J."/>
            <person name="Deng Q.-Q."/>
        </authorList>
    </citation>
    <scope>NUCLEOTIDE SEQUENCE</scope>
    <source>
        <strain evidence="1">SYSU M60031</strain>
    </source>
</reference>
<sequence>MVSFFPVTYSIPSGQALLQLVKQSYSIEGTAACRFWQLGSHATYSTKKKKEAMTTSFFYF</sequence>
<keyword evidence="2" id="KW-1185">Reference proteome</keyword>
<protein>
    <submittedName>
        <fullName evidence="1">Uncharacterized protein</fullName>
    </submittedName>
</protein>
<organism evidence="1 2">
    <name type="scientific">Ectobacillus ponti</name>
    <dbReference type="NCBI Taxonomy" id="2961894"/>
    <lineage>
        <taxon>Bacteria</taxon>
        <taxon>Bacillati</taxon>
        <taxon>Bacillota</taxon>
        <taxon>Bacilli</taxon>
        <taxon>Bacillales</taxon>
        <taxon>Bacillaceae</taxon>
        <taxon>Ectobacillus</taxon>
    </lineage>
</organism>
<dbReference type="EMBL" id="JANCLT010000008">
    <property type="protein sequence ID" value="MCP8969927.1"/>
    <property type="molecule type" value="Genomic_DNA"/>
</dbReference>
<dbReference type="RefSeq" id="WP_254759845.1">
    <property type="nucleotide sequence ID" value="NZ_JANCLT010000008.1"/>
</dbReference>
<accession>A0AA42BQI6</accession>
<dbReference type="AlphaFoldDB" id="A0AA42BQI6"/>